<name>A0A4S4D133_CAMSN</name>
<feature type="domain" description="Fatty acid desaturase" evidence="4">
    <location>
        <begin position="144"/>
        <end position="362"/>
    </location>
</feature>
<evidence type="ECO:0000313" key="6">
    <source>
        <dbReference type="Proteomes" id="UP000306102"/>
    </source>
</evidence>
<gene>
    <name evidence="5" type="ORF">TEA_024429</name>
</gene>
<evidence type="ECO:0000256" key="3">
    <source>
        <dbReference type="SAM" id="MobiDB-lite"/>
    </source>
</evidence>
<dbReference type="AlphaFoldDB" id="A0A4S4D133"/>
<dbReference type="PANTHER" id="PTHR12879:SF8">
    <property type="entry name" value="SPHINGOLIPID DELTA(4)-DESATURASE DES1"/>
    <property type="match status" value="1"/>
</dbReference>
<evidence type="ECO:0000313" key="5">
    <source>
        <dbReference type="EMBL" id="THF95921.1"/>
    </source>
</evidence>
<dbReference type="GO" id="GO:0016020">
    <property type="term" value="C:membrane"/>
    <property type="evidence" value="ECO:0007669"/>
    <property type="project" value="UniProtKB-SubCell"/>
</dbReference>
<evidence type="ECO:0000259" key="4">
    <source>
        <dbReference type="Pfam" id="PF00487"/>
    </source>
</evidence>
<evidence type="ECO:0000256" key="2">
    <source>
        <dbReference type="ARBA" id="ARBA00023002"/>
    </source>
</evidence>
<comment type="caution">
    <text evidence="5">The sequence shown here is derived from an EMBL/GenBank/DDBJ whole genome shotgun (WGS) entry which is preliminary data.</text>
</comment>
<comment type="subcellular location">
    <subcellularLocation>
        <location evidence="1">Membrane</location>
    </subcellularLocation>
</comment>
<feature type="compositionally biased region" description="Low complexity" evidence="3">
    <location>
        <begin position="54"/>
        <end position="70"/>
    </location>
</feature>
<reference evidence="5 6" key="1">
    <citation type="journal article" date="2018" name="Proc. Natl. Acad. Sci. U.S.A.">
        <title>Draft genome sequence of Camellia sinensis var. sinensis provides insights into the evolution of the tea genome and tea quality.</title>
        <authorList>
            <person name="Wei C."/>
            <person name="Yang H."/>
            <person name="Wang S."/>
            <person name="Zhao J."/>
            <person name="Liu C."/>
            <person name="Gao L."/>
            <person name="Xia E."/>
            <person name="Lu Y."/>
            <person name="Tai Y."/>
            <person name="She G."/>
            <person name="Sun J."/>
            <person name="Cao H."/>
            <person name="Tong W."/>
            <person name="Gao Q."/>
            <person name="Li Y."/>
            <person name="Deng W."/>
            <person name="Jiang X."/>
            <person name="Wang W."/>
            <person name="Chen Q."/>
            <person name="Zhang S."/>
            <person name="Li H."/>
            <person name="Wu J."/>
            <person name="Wang P."/>
            <person name="Li P."/>
            <person name="Shi C."/>
            <person name="Zheng F."/>
            <person name="Jian J."/>
            <person name="Huang B."/>
            <person name="Shan D."/>
            <person name="Shi M."/>
            <person name="Fang C."/>
            <person name="Yue Y."/>
            <person name="Li F."/>
            <person name="Li D."/>
            <person name="Wei S."/>
            <person name="Han B."/>
            <person name="Jiang C."/>
            <person name="Yin Y."/>
            <person name="Xia T."/>
            <person name="Zhang Z."/>
            <person name="Bennetzen J.L."/>
            <person name="Zhao S."/>
            <person name="Wan X."/>
        </authorList>
    </citation>
    <scope>NUCLEOTIDE SEQUENCE [LARGE SCALE GENOMIC DNA]</scope>
    <source>
        <strain evidence="6">cv. Shuchazao</strain>
        <tissue evidence="5">Leaf</tissue>
    </source>
</reference>
<dbReference type="InterPro" id="IPR005804">
    <property type="entry name" value="FA_desaturase_dom"/>
</dbReference>
<keyword evidence="6" id="KW-1185">Reference proteome</keyword>
<dbReference type="InterPro" id="IPR011388">
    <property type="entry name" value="DES1/DES2"/>
</dbReference>
<sequence>MSSVRPDLTTKVYLEPYTSSSSDEIDHFDSILLLIFNKIGDVKALSQFLGPKRSNSASSSSSLSVGTGASADDELDQGGVTHHSPTQVLKNFNEIRCLRIGSWKGFAYFEQVIFDFEQVIFDFEQITMAVLLQLWTATYLDNAGWLKILMMAYFFGSFLNHNLFLAIHELSHNLAFSTPVYNRWLGIFANLPIGVPMSVTFQKYHLEHHRFQGVDGIDMDIPSLTEAHLVTNVVAKSIWVVLQLFFYALRPLFLKPKPPGLWEFINLIIQLALDASMVYFWGWKSLAYLILSTFLGGGMHPMAGHFISEHYVFNKDQETYSYYGPLNLMTWSVGYHNEHHDFPRIAGSKLHKVKEIAPEYYEGMDSYKSWSQVIYMYIMDRSVGPFSRMKRALSTKATRKSE</sequence>
<dbReference type="GO" id="GO:0042284">
    <property type="term" value="F:sphingolipid delta-4 desaturase activity"/>
    <property type="evidence" value="ECO:0007669"/>
    <property type="project" value="InterPro"/>
</dbReference>
<dbReference type="EMBL" id="SDRB02013121">
    <property type="protein sequence ID" value="THF95921.1"/>
    <property type="molecule type" value="Genomic_DNA"/>
</dbReference>
<accession>A0A4S4D133</accession>
<dbReference type="Pfam" id="PF00487">
    <property type="entry name" value="FA_desaturase"/>
    <property type="match status" value="1"/>
</dbReference>
<evidence type="ECO:0000256" key="1">
    <source>
        <dbReference type="ARBA" id="ARBA00004370"/>
    </source>
</evidence>
<proteinExistence type="predicted"/>
<dbReference type="CDD" id="cd03508">
    <property type="entry name" value="Delta4-sphingolipid-FADS-like"/>
    <property type="match status" value="1"/>
</dbReference>
<dbReference type="GO" id="GO:0046513">
    <property type="term" value="P:ceramide biosynthetic process"/>
    <property type="evidence" value="ECO:0007669"/>
    <property type="project" value="TreeGrafter"/>
</dbReference>
<dbReference type="PANTHER" id="PTHR12879">
    <property type="entry name" value="SPHINGOLIPID DELTA 4 DESATURASE/C-4 HYDROXYLASE PROTEIN DES2"/>
    <property type="match status" value="1"/>
</dbReference>
<protein>
    <recommendedName>
        <fullName evidence="4">Fatty acid desaturase domain-containing protein</fullName>
    </recommendedName>
</protein>
<keyword evidence="2" id="KW-0560">Oxidoreductase</keyword>
<dbReference type="Proteomes" id="UP000306102">
    <property type="component" value="Unassembled WGS sequence"/>
</dbReference>
<organism evidence="5 6">
    <name type="scientific">Camellia sinensis var. sinensis</name>
    <name type="common">China tea</name>
    <dbReference type="NCBI Taxonomy" id="542762"/>
    <lineage>
        <taxon>Eukaryota</taxon>
        <taxon>Viridiplantae</taxon>
        <taxon>Streptophyta</taxon>
        <taxon>Embryophyta</taxon>
        <taxon>Tracheophyta</taxon>
        <taxon>Spermatophyta</taxon>
        <taxon>Magnoliopsida</taxon>
        <taxon>eudicotyledons</taxon>
        <taxon>Gunneridae</taxon>
        <taxon>Pentapetalae</taxon>
        <taxon>asterids</taxon>
        <taxon>Ericales</taxon>
        <taxon>Theaceae</taxon>
        <taxon>Camellia</taxon>
    </lineage>
</organism>
<feature type="region of interest" description="Disordered" evidence="3">
    <location>
        <begin position="51"/>
        <end position="70"/>
    </location>
</feature>
<dbReference type="STRING" id="542762.A0A4S4D133"/>